<dbReference type="Gene3D" id="3.40.50.300">
    <property type="entry name" value="P-loop containing nucleotide triphosphate hydrolases"/>
    <property type="match status" value="1"/>
</dbReference>
<dbReference type="Proteomes" id="UP000245771">
    <property type="component" value="Unassembled WGS sequence"/>
</dbReference>
<gene>
    <name evidence="2" type="ORF">FA14DRAFT_109115</name>
</gene>
<dbReference type="EMBL" id="KZ819604">
    <property type="protein sequence ID" value="PWN33367.1"/>
    <property type="molecule type" value="Genomic_DNA"/>
</dbReference>
<proteinExistence type="predicted"/>
<dbReference type="PROSITE" id="PS51420">
    <property type="entry name" value="RHO"/>
    <property type="match status" value="1"/>
</dbReference>
<dbReference type="AlphaFoldDB" id="A0A316V6Z4"/>
<dbReference type="InterPro" id="IPR027417">
    <property type="entry name" value="P-loop_NTPase"/>
</dbReference>
<dbReference type="OrthoDB" id="26525at2759"/>
<dbReference type="FunFam" id="3.40.50.300:FF:000808">
    <property type="entry name" value="Small GTP-binding protein, putative"/>
    <property type="match status" value="1"/>
</dbReference>
<dbReference type="NCBIfam" id="TIGR00231">
    <property type="entry name" value="small_GTP"/>
    <property type="match status" value="1"/>
</dbReference>
<reference evidence="2 3" key="1">
    <citation type="journal article" date="2018" name="Mol. Biol. Evol.">
        <title>Broad Genomic Sampling Reveals a Smut Pathogenic Ancestry of the Fungal Clade Ustilaginomycotina.</title>
        <authorList>
            <person name="Kijpornyongpan T."/>
            <person name="Mondo S.J."/>
            <person name="Barry K."/>
            <person name="Sandor L."/>
            <person name="Lee J."/>
            <person name="Lipzen A."/>
            <person name="Pangilinan J."/>
            <person name="LaButti K."/>
            <person name="Hainaut M."/>
            <person name="Henrissat B."/>
            <person name="Grigoriev I.V."/>
            <person name="Spatafora J.W."/>
            <person name="Aime M.C."/>
        </authorList>
    </citation>
    <scope>NUCLEOTIDE SEQUENCE [LARGE SCALE GENOMIC DNA]</scope>
    <source>
        <strain evidence="2 3">MCA 3882</strain>
    </source>
</reference>
<dbReference type="SMART" id="SM00174">
    <property type="entry name" value="RHO"/>
    <property type="match status" value="1"/>
</dbReference>
<dbReference type="GO" id="GO:0003924">
    <property type="term" value="F:GTPase activity"/>
    <property type="evidence" value="ECO:0007669"/>
    <property type="project" value="InterPro"/>
</dbReference>
<dbReference type="InParanoid" id="A0A316V6Z4"/>
<feature type="non-terminal residue" evidence="2">
    <location>
        <position position="1"/>
    </location>
</feature>
<protein>
    <recommendedName>
        <fullName evidence="4">Ras-domain-containing protein</fullName>
    </recommendedName>
</protein>
<dbReference type="RefSeq" id="XP_025353669.1">
    <property type="nucleotide sequence ID" value="XM_025495865.1"/>
</dbReference>
<dbReference type="SUPFAM" id="SSF52540">
    <property type="entry name" value="P-loop containing nucleoside triphosphate hydrolases"/>
    <property type="match status" value="1"/>
</dbReference>
<accession>A0A316V6Z4</accession>
<dbReference type="PANTHER" id="PTHR47978">
    <property type="match status" value="1"/>
</dbReference>
<sequence>KVVILGAQGVGKTSLVHRYTSGQFSASAVPSTIGASFLTKKLIVDGIKVRLQLWDTAGQERFRSMAPMYYRGANAAVIVYDITNPHSFEDVKTWIDELRQNVHSDLVIHIVGSKADLSYARQVDLNDARQA</sequence>
<evidence type="ECO:0000313" key="2">
    <source>
        <dbReference type="EMBL" id="PWN33367.1"/>
    </source>
</evidence>
<organism evidence="2 3">
    <name type="scientific">Meira miltonrushii</name>
    <dbReference type="NCBI Taxonomy" id="1280837"/>
    <lineage>
        <taxon>Eukaryota</taxon>
        <taxon>Fungi</taxon>
        <taxon>Dikarya</taxon>
        <taxon>Basidiomycota</taxon>
        <taxon>Ustilaginomycotina</taxon>
        <taxon>Exobasidiomycetes</taxon>
        <taxon>Exobasidiales</taxon>
        <taxon>Brachybasidiaceae</taxon>
        <taxon>Meira</taxon>
    </lineage>
</organism>
<dbReference type="InterPro" id="IPR001806">
    <property type="entry name" value="Small_GTPase"/>
</dbReference>
<evidence type="ECO:0008006" key="4">
    <source>
        <dbReference type="Google" id="ProtNLM"/>
    </source>
</evidence>
<evidence type="ECO:0000256" key="1">
    <source>
        <dbReference type="ARBA" id="ARBA00022741"/>
    </source>
</evidence>
<dbReference type="PROSITE" id="PS51421">
    <property type="entry name" value="RAS"/>
    <property type="match status" value="1"/>
</dbReference>
<dbReference type="Pfam" id="PF00071">
    <property type="entry name" value="Ras"/>
    <property type="match status" value="1"/>
</dbReference>
<dbReference type="SMART" id="SM00173">
    <property type="entry name" value="RAS"/>
    <property type="match status" value="1"/>
</dbReference>
<dbReference type="InterPro" id="IPR005225">
    <property type="entry name" value="Small_GTP-bd"/>
</dbReference>
<feature type="non-terminal residue" evidence="2">
    <location>
        <position position="131"/>
    </location>
</feature>
<dbReference type="PRINTS" id="PR00449">
    <property type="entry name" value="RASTRNSFRMNG"/>
</dbReference>
<dbReference type="PROSITE" id="PS51419">
    <property type="entry name" value="RAB"/>
    <property type="match status" value="1"/>
</dbReference>
<dbReference type="GeneID" id="37017646"/>
<dbReference type="GO" id="GO:0005525">
    <property type="term" value="F:GTP binding"/>
    <property type="evidence" value="ECO:0007669"/>
    <property type="project" value="InterPro"/>
</dbReference>
<dbReference type="SMART" id="SM00175">
    <property type="entry name" value="RAB"/>
    <property type="match status" value="1"/>
</dbReference>
<keyword evidence="3" id="KW-1185">Reference proteome</keyword>
<evidence type="ECO:0000313" key="3">
    <source>
        <dbReference type="Proteomes" id="UP000245771"/>
    </source>
</evidence>
<dbReference type="STRING" id="1280837.A0A316V6Z4"/>
<keyword evidence="1" id="KW-0547">Nucleotide-binding</keyword>
<name>A0A316V6Z4_9BASI</name>